<dbReference type="Proteomes" id="UP000028073">
    <property type="component" value="Unassembled WGS sequence"/>
</dbReference>
<keyword evidence="1" id="KW-0808">Transferase</keyword>
<dbReference type="AlphaFoldDB" id="A0A081NIL7"/>
<comment type="caution">
    <text evidence="4">The sequence shown here is derived from an EMBL/GenBank/DDBJ whole genome shotgun (WGS) entry which is preliminary data.</text>
</comment>
<keyword evidence="1" id="KW-0448">Lipopolysaccharide biosynthesis</keyword>
<reference evidence="4 5" key="1">
    <citation type="submission" date="2014-06" db="EMBL/GenBank/DDBJ databases">
        <title>Whole Genome Sequences of Three Symbiotic Endozoicomonas Bacteria.</title>
        <authorList>
            <person name="Neave M.J."/>
            <person name="Apprill A."/>
            <person name="Voolstra C.R."/>
        </authorList>
    </citation>
    <scope>NUCLEOTIDE SEQUENCE [LARGE SCALE GENOMIC DNA]</scope>
    <source>
        <strain evidence="4 5">DSM 25634</strain>
    </source>
</reference>
<gene>
    <name evidence="4" type="ORF">GZ78_12270</name>
</gene>
<dbReference type="NCBIfam" id="NF011703">
    <property type="entry name" value="PRK15123.1"/>
    <property type="match status" value="1"/>
</dbReference>
<dbReference type="EMBL" id="JOKH01000002">
    <property type="protein sequence ID" value="KEQ18290.1"/>
    <property type="molecule type" value="Genomic_DNA"/>
</dbReference>
<dbReference type="GO" id="GO:0016301">
    <property type="term" value="F:kinase activity"/>
    <property type="evidence" value="ECO:0007669"/>
    <property type="project" value="UniProtKB-UniRule"/>
</dbReference>
<evidence type="ECO:0000256" key="3">
    <source>
        <dbReference type="SAM" id="Coils"/>
    </source>
</evidence>
<sequence length="269" mass="31628">MLYLRDDFKKAWQGKDPQTLLETMDGEVYRALEARRTFRFELNGKGYFAKVHGGVGWYEILENFLHLRKPVLGARHEWEALNKLHEVGIDTMTPVAYGETGNNPATLRSFLVTEELADMVTLEDFCEQWKNHPPSFRLKQAITLKLAEISKKLHDHGINHRDYYLCHFMMPNTDTPDPECLKFYLIDLHRAQIRDEIPDRWRLKDLSGLYFSAMDYGITRNDIFRFLKAYTGLPLRDTLKKHNTILEQIERKAVKLYQRMERKAGQGGY</sequence>
<dbReference type="UniPathway" id="UPA00958"/>
<dbReference type="SUPFAM" id="SSF56112">
    <property type="entry name" value="Protein kinase-like (PK-like)"/>
    <property type="match status" value="1"/>
</dbReference>
<dbReference type="EC" id="2.7.1.-" evidence="1"/>
<organism evidence="4 5">
    <name type="scientific">Endozoicomonas numazuensis</name>
    <dbReference type="NCBI Taxonomy" id="1137799"/>
    <lineage>
        <taxon>Bacteria</taxon>
        <taxon>Pseudomonadati</taxon>
        <taxon>Pseudomonadota</taxon>
        <taxon>Gammaproteobacteria</taxon>
        <taxon>Oceanospirillales</taxon>
        <taxon>Endozoicomonadaceae</taxon>
        <taxon>Endozoicomonas</taxon>
    </lineage>
</organism>
<keyword evidence="5" id="KW-1185">Reference proteome</keyword>
<keyword evidence="3" id="KW-0175">Coiled coil</keyword>
<dbReference type="InterPro" id="IPR017172">
    <property type="entry name" value="Lsacc_core_hep_kinase_RfaP"/>
</dbReference>
<accession>A0A081NIL7</accession>
<feature type="coiled-coil region" evidence="3">
    <location>
        <begin position="239"/>
        <end position="266"/>
    </location>
</feature>
<keyword evidence="1" id="KW-0547">Nucleotide-binding</keyword>
<comment type="similarity">
    <text evidence="1">Belongs to the protein kinase superfamily. KdkA/rfaP family.</text>
</comment>
<comment type="function">
    <text evidence="1">Kinase involved in the biosynthesis of the core oligosaccharide region of lipopolysaccharide (LPS). Catalyzes the phosphorylation of heptose I (HepI), the first heptose added to the Kdo2-lipid A module.</text>
</comment>
<dbReference type="InterPro" id="IPR011009">
    <property type="entry name" value="Kinase-like_dom_sf"/>
</dbReference>
<evidence type="ECO:0000256" key="2">
    <source>
        <dbReference type="PIRSR" id="PIRSR037318-50"/>
    </source>
</evidence>
<protein>
    <recommendedName>
        <fullName evidence="1">Lipopolysaccharide core heptose(I) kinase</fullName>
        <ecNumber evidence="1">2.7.1.-</ecNumber>
    </recommendedName>
</protein>
<feature type="active site" evidence="2">
    <location>
        <position position="162"/>
    </location>
</feature>
<dbReference type="RefSeq" id="WP_034835461.1">
    <property type="nucleotide sequence ID" value="NZ_JOKH01000002.1"/>
</dbReference>
<dbReference type="GO" id="GO:0009244">
    <property type="term" value="P:lipopolysaccharide core region biosynthetic process"/>
    <property type="evidence" value="ECO:0007669"/>
    <property type="project" value="UniProtKB-UniRule"/>
</dbReference>
<dbReference type="OrthoDB" id="9782725at2"/>
<evidence type="ECO:0000313" key="4">
    <source>
        <dbReference type="EMBL" id="KEQ18290.1"/>
    </source>
</evidence>
<dbReference type="PIRSF" id="PIRSF037318">
    <property type="entry name" value="RfaP"/>
    <property type="match status" value="1"/>
</dbReference>
<dbReference type="eggNOG" id="COG0515">
    <property type="taxonomic scope" value="Bacteria"/>
</dbReference>
<keyword evidence="1 4" id="KW-0418">Kinase</keyword>
<comment type="pathway">
    <text evidence="1">Bacterial outer membrane biogenesis; LPS core biosynthesis.</text>
</comment>
<evidence type="ECO:0000256" key="1">
    <source>
        <dbReference type="PIRNR" id="PIRNR037318"/>
    </source>
</evidence>
<keyword evidence="1" id="KW-0067">ATP-binding</keyword>
<dbReference type="STRING" id="1137799.GZ78_12270"/>
<dbReference type="GO" id="GO:0005524">
    <property type="term" value="F:ATP binding"/>
    <property type="evidence" value="ECO:0007669"/>
    <property type="project" value="UniProtKB-UniRule"/>
</dbReference>
<name>A0A081NIL7_9GAMM</name>
<evidence type="ECO:0000313" key="5">
    <source>
        <dbReference type="Proteomes" id="UP000028073"/>
    </source>
</evidence>
<proteinExistence type="inferred from homology"/>
<dbReference type="Pfam" id="PF06293">
    <property type="entry name" value="Kdo"/>
    <property type="match status" value="1"/>
</dbReference>